<sequence length="409" mass="43041">MKKNLVTAAATAGLIFTAFGASASAQEPTYTVRPGDSLWKISNVNHVSINQLKDWNHLSSDTIYVNQKLSLTYTVKSGDSLWVIAKSYGTTVSDLKNLNGLTSDFIRIGQQLKISGLNSSTPALTSTTTSNNTSYIVQKGDSLSVIGARFNQSVSRLKSMNQLTTDTIYAGQKLIVRSAGSNAVITTEKPIAKSDSTAIEKPAASSDSTAVEKPATPSDSTAVEKPATPSDSTAVEKPATPSDSTAVEKPATPSDSTAVEKPATPSDSTAVEKPASPSDSTAVEKSPATSTSTVQAIIDEAKKYIGSPYRWGGNTPAGFDCSGFTKYVFDKQGVSLPRTAASQWDATTPVNSPSVGDLVFFETYKVGPSHVGIYLGNNKFISAASSGVTISDMTSSYWKTRYLGAKSAF</sequence>
<feature type="compositionally biased region" description="Polar residues" evidence="7">
    <location>
        <begin position="277"/>
        <end position="291"/>
    </location>
</feature>
<feature type="chain" id="PRO_5046888978" evidence="8">
    <location>
        <begin position="24"/>
        <end position="409"/>
    </location>
</feature>
<dbReference type="SUPFAM" id="SSF54106">
    <property type="entry name" value="LysM domain"/>
    <property type="match status" value="3"/>
</dbReference>
<evidence type="ECO:0000256" key="5">
    <source>
        <dbReference type="ARBA" id="ARBA00022801"/>
    </source>
</evidence>
<dbReference type="Pfam" id="PF00877">
    <property type="entry name" value="NLPC_P60"/>
    <property type="match status" value="1"/>
</dbReference>
<evidence type="ECO:0000313" key="11">
    <source>
        <dbReference type="EMBL" id="CAH2716591.1"/>
    </source>
</evidence>
<proteinExistence type="inferred from homology"/>
<protein>
    <submittedName>
        <fullName evidence="11">D-gamma-glutamyl-meso-diaminopimelic acid endopeptidase CwlS</fullName>
        <ecNumber evidence="11">3.4.19.11</ecNumber>
    </submittedName>
</protein>
<reference evidence="11" key="1">
    <citation type="submission" date="2022-04" db="EMBL/GenBank/DDBJ databases">
        <authorList>
            <person name="Criscuolo A."/>
        </authorList>
    </citation>
    <scope>NUCLEOTIDE SEQUENCE</scope>
    <source>
        <strain evidence="11">CIP111895</strain>
    </source>
</reference>
<evidence type="ECO:0000256" key="1">
    <source>
        <dbReference type="ARBA" id="ARBA00007074"/>
    </source>
</evidence>
<dbReference type="SMART" id="SM00257">
    <property type="entry name" value="LysM"/>
    <property type="match status" value="3"/>
</dbReference>
<dbReference type="Gene3D" id="3.10.350.10">
    <property type="entry name" value="LysM domain"/>
    <property type="match status" value="3"/>
</dbReference>
<dbReference type="CDD" id="cd00118">
    <property type="entry name" value="LysM"/>
    <property type="match status" value="3"/>
</dbReference>
<keyword evidence="5 11" id="KW-0378">Hydrolase</keyword>
<evidence type="ECO:0000256" key="8">
    <source>
        <dbReference type="SAM" id="SignalP"/>
    </source>
</evidence>
<keyword evidence="4" id="KW-0677">Repeat</keyword>
<keyword evidence="12" id="KW-1185">Reference proteome</keyword>
<dbReference type="PANTHER" id="PTHR47053">
    <property type="entry name" value="MUREIN DD-ENDOPEPTIDASE MEPH-RELATED"/>
    <property type="match status" value="1"/>
</dbReference>
<evidence type="ECO:0000259" key="10">
    <source>
        <dbReference type="PROSITE" id="PS51935"/>
    </source>
</evidence>
<organism evidence="11 12">
    <name type="scientific">Neobacillus rhizosphaerae</name>
    <dbReference type="NCBI Taxonomy" id="2880965"/>
    <lineage>
        <taxon>Bacteria</taxon>
        <taxon>Bacillati</taxon>
        <taxon>Bacillota</taxon>
        <taxon>Bacilli</taxon>
        <taxon>Bacillales</taxon>
        <taxon>Bacillaceae</taxon>
        <taxon>Neobacillus</taxon>
    </lineage>
</organism>
<evidence type="ECO:0000256" key="3">
    <source>
        <dbReference type="ARBA" id="ARBA00022729"/>
    </source>
</evidence>
<dbReference type="InterPro" id="IPR036779">
    <property type="entry name" value="LysM_dom_sf"/>
</dbReference>
<gene>
    <name evidence="11" type="primary">cwlS_1</name>
    <name evidence="11" type="ORF">BACCIP111895_03778</name>
</gene>
<dbReference type="PROSITE" id="PS51935">
    <property type="entry name" value="NLPC_P60"/>
    <property type="match status" value="1"/>
</dbReference>
<evidence type="ECO:0000256" key="4">
    <source>
        <dbReference type="ARBA" id="ARBA00022737"/>
    </source>
</evidence>
<dbReference type="InterPro" id="IPR051202">
    <property type="entry name" value="Peptidase_C40"/>
</dbReference>
<dbReference type="GO" id="GO:0016787">
    <property type="term" value="F:hydrolase activity"/>
    <property type="evidence" value="ECO:0007669"/>
    <property type="project" value="UniProtKB-KW"/>
</dbReference>
<dbReference type="Proteomes" id="UP000838308">
    <property type="component" value="Unassembled WGS sequence"/>
</dbReference>
<dbReference type="PANTHER" id="PTHR47053:SF1">
    <property type="entry name" value="MUREIN DD-ENDOPEPTIDASE MEPH-RELATED"/>
    <property type="match status" value="1"/>
</dbReference>
<dbReference type="SUPFAM" id="SSF54001">
    <property type="entry name" value="Cysteine proteinases"/>
    <property type="match status" value="1"/>
</dbReference>
<dbReference type="EC" id="3.4.19.11" evidence="11"/>
<feature type="domain" description="LysM" evidence="9">
    <location>
        <begin position="71"/>
        <end position="114"/>
    </location>
</feature>
<comment type="similarity">
    <text evidence="1">Belongs to the peptidase C40 family.</text>
</comment>
<keyword evidence="2" id="KW-0645">Protease</keyword>
<feature type="region of interest" description="Disordered" evidence="7">
    <location>
        <begin position="195"/>
        <end position="291"/>
    </location>
</feature>
<feature type="signal peptide" evidence="8">
    <location>
        <begin position="1"/>
        <end position="23"/>
    </location>
</feature>
<feature type="domain" description="NlpC/P60" evidence="10">
    <location>
        <begin position="291"/>
        <end position="409"/>
    </location>
</feature>
<evidence type="ECO:0000259" key="9">
    <source>
        <dbReference type="PROSITE" id="PS51782"/>
    </source>
</evidence>
<dbReference type="InterPro" id="IPR038765">
    <property type="entry name" value="Papain-like_cys_pep_sf"/>
</dbReference>
<accession>A0ABM9EWR0</accession>
<dbReference type="Gene3D" id="3.90.1720.10">
    <property type="entry name" value="endopeptidase domain like (from Nostoc punctiforme)"/>
    <property type="match status" value="1"/>
</dbReference>
<keyword evidence="6" id="KW-0788">Thiol protease</keyword>
<dbReference type="PROSITE" id="PS51782">
    <property type="entry name" value="LYSM"/>
    <property type="match status" value="2"/>
</dbReference>
<dbReference type="EMBL" id="CALBWS010000029">
    <property type="protein sequence ID" value="CAH2716591.1"/>
    <property type="molecule type" value="Genomic_DNA"/>
</dbReference>
<comment type="caution">
    <text evidence="11">The sequence shown here is derived from an EMBL/GenBank/DDBJ whole genome shotgun (WGS) entry which is preliminary data.</text>
</comment>
<dbReference type="Pfam" id="PF01476">
    <property type="entry name" value="LysM"/>
    <property type="match status" value="3"/>
</dbReference>
<evidence type="ECO:0000256" key="7">
    <source>
        <dbReference type="SAM" id="MobiDB-lite"/>
    </source>
</evidence>
<name>A0ABM9EWR0_9BACI</name>
<evidence type="ECO:0000313" key="12">
    <source>
        <dbReference type="Proteomes" id="UP000838308"/>
    </source>
</evidence>
<dbReference type="InterPro" id="IPR000064">
    <property type="entry name" value="NLP_P60_dom"/>
</dbReference>
<feature type="domain" description="LysM" evidence="9">
    <location>
        <begin position="133"/>
        <end position="176"/>
    </location>
</feature>
<evidence type="ECO:0000256" key="6">
    <source>
        <dbReference type="ARBA" id="ARBA00022807"/>
    </source>
</evidence>
<keyword evidence="3 8" id="KW-0732">Signal</keyword>
<evidence type="ECO:0000256" key="2">
    <source>
        <dbReference type="ARBA" id="ARBA00022670"/>
    </source>
</evidence>
<dbReference type="InterPro" id="IPR018392">
    <property type="entry name" value="LysM"/>
</dbReference>